<comment type="caution">
    <text evidence="2">The sequence shown here is derived from an EMBL/GenBank/DDBJ whole genome shotgun (WGS) entry which is preliminary data.</text>
</comment>
<protein>
    <submittedName>
        <fullName evidence="2">Unnamed protein product</fullName>
    </submittedName>
</protein>
<dbReference type="Proteomes" id="UP001165121">
    <property type="component" value="Unassembled WGS sequence"/>
</dbReference>
<dbReference type="GO" id="GO:0003676">
    <property type="term" value="F:nucleic acid binding"/>
    <property type="evidence" value="ECO:0007669"/>
    <property type="project" value="InterPro"/>
</dbReference>
<dbReference type="SUPFAM" id="SSF53098">
    <property type="entry name" value="Ribonuclease H-like"/>
    <property type="match status" value="1"/>
</dbReference>
<evidence type="ECO:0000313" key="2">
    <source>
        <dbReference type="EMBL" id="GMF52816.1"/>
    </source>
</evidence>
<dbReference type="PANTHER" id="PTHR46387">
    <property type="entry name" value="POLYNUCLEOTIDYL TRANSFERASE, RIBONUCLEASE H-LIKE SUPERFAMILY PROTEIN"/>
    <property type="match status" value="1"/>
</dbReference>
<sequence length="303" mass="33915">MLDEIYPCMLDSEKDSIRWHLHQLLQWNWELGILITLHSIWRRRGDYRDGLEDTSTSFAAAVLHGRLRSACLTIRFLVPTDAAVPITEAAKVFYLALTQIPLEGVQVPRPTCSARHTLLFFDGGSRGNPGPDGVGSVIIQGAGGTLGPTILWIAGVSYASRTTNNTAEYHGLLNGLCYASHNRYYGLQVIGDSQVILNQMKDRKVPTARHLQGRYSQCRLLADRLRVISWTHHLRQYNKAADKLANIAMDTKKSIQVSTEDLSRLPHAWSQVIDSHQGDVEFWMENNPDAMAFHRAPSITGTL</sequence>
<keyword evidence="3" id="KW-1185">Reference proteome</keyword>
<proteinExistence type="predicted"/>
<dbReference type="InterPro" id="IPR036397">
    <property type="entry name" value="RNaseH_sf"/>
</dbReference>
<dbReference type="Pfam" id="PF13456">
    <property type="entry name" value="RVT_3"/>
    <property type="match status" value="1"/>
</dbReference>
<dbReference type="EMBL" id="BSXT01003150">
    <property type="protein sequence ID" value="GMF52816.1"/>
    <property type="molecule type" value="Genomic_DNA"/>
</dbReference>
<gene>
    <name evidence="2" type="ORF">Pfra01_002170200</name>
</gene>
<dbReference type="PROSITE" id="PS50879">
    <property type="entry name" value="RNASE_H_1"/>
    <property type="match status" value="1"/>
</dbReference>
<dbReference type="OrthoDB" id="122355at2759"/>
<dbReference type="CDD" id="cd09279">
    <property type="entry name" value="RNase_HI_like"/>
    <property type="match status" value="1"/>
</dbReference>
<dbReference type="InterPro" id="IPR002156">
    <property type="entry name" value="RNaseH_domain"/>
</dbReference>
<dbReference type="GO" id="GO:0004523">
    <property type="term" value="F:RNA-DNA hybrid ribonuclease activity"/>
    <property type="evidence" value="ECO:0007669"/>
    <property type="project" value="InterPro"/>
</dbReference>
<feature type="domain" description="RNase H type-1" evidence="1">
    <location>
        <begin position="113"/>
        <end position="250"/>
    </location>
</feature>
<accession>A0A9W6Y4P7</accession>
<name>A0A9W6Y4P7_9STRA</name>
<dbReference type="PANTHER" id="PTHR46387:SF2">
    <property type="entry name" value="RIBONUCLEASE HI"/>
    <property type="match status" value="1"/>
</dbReference>
<dbReference type="AlphaFoldDB" id="A0A9W6Y4P7"/>
<reference evidence="2" key="1">
    <citation type="submission" date="2023-04" db="EMBL/GenBank/DDBJ databases">
        <title>Phytophthora fragariaefolia NBRC 109709.</title>
        <authorList>
            <person name="Ichikawa N."/>
            <person name="Sato H."/>
            <person name="Tonouchi N."/>
        </authorList>
    </citation>
    <scope>NUCLEOTIDE SEQUENCE</scope>
    <source>
        <strain evidence="2">NBRC 109709</strain>
    </source>
</reference>
<evidence type="ECO:0000259" key="1">
    <source>
        <dbReference type="PROSITE" id="PS50879"/>
    </source>
</evidence>
<dbReference type="Gene3D" id="3.30.420.10">
    <property type="entry name" value="Ribonuclease H-like superfamily/Ribonuclease H"/>
    <property type="match status" value="1"/>
</dbReference>
<organism evidence="2 3">
    <name type="scientific">Phytophthora fragariaefolia</name>
    <dbReference type="NCBI Taxonomy" id="1490495"/>
    <lineage>
        <taxon>Eukaryota</taxon>
        <taxon>Sar</taxon>
        <taxon>Stramenopiles</taxon>
        <taxon>Oomycota</taxon>
        <taxon>Peronosporomycetes</taxon>
        <taxon>Peronosporales</taxon>
        <taxon>Peronosporaceae</taxon>
        <taxon>Phytophthora</taxon>
    </lineage>
</organism>
<evidence type="ECO:0000313" key="3">
    <source>
        <dbReference type="Proteomes" id="UP001165121"/>
    </source>
</evidence>
<dbReference type="InterPro" id="IPR012337">
    <property type="entry name" value="RNaseH-like_sf"/>
</dbReference>